<feature type="transmembrane region" description="Helical" evidence="13">
    <location>
        <begin position="272"/>
        <end position="294"/>
    </location>
</feature>
<evidence type="ECO:0000256" key="10">
    <source>
        <dbReference type="ARBA" id="ARBA00023180"/>
    </source>
</evidence>
<comment type="subcellular location">
    <subcellularLocation>
        <location evidence="1">Cell membrane</location>
        <topology evidence="1">Multi-pass membrane protein</topology>
    </subcellularLocation>
</comment>
<evidence type="ECO:0000256" key="11">
    <source>
        <dbReference type="ARBA" id="ARBA00023214"/>
    </source>
</evidence>
<dbReference type="GO" id="GO:0005886">
    <property type="term" value="C:plasma membrane"/>
    <property type="evidence" value="ECO:0007669"/>
    <property type="project" value="UniProtKB-SubCell"/>
</dbReference>
<dbReference type="GO" id="GO:0072320">
    <property type="term" value="F:volume-sensitive chloride channel activity"/>
    <property type="evidence" value="ECO:0007669"/>
    <property type="project" value="TreeGrafter"/>
</dbReference>
<keyword evidence="5 13" id="KW-0812">Transmembrane</keyword>
<reference evidence="15" key="1">
    <citation type="submission" date="2023-06" db="EMBL/GenBank/DDBJ databases">
        <authorList>
            <person name="Delattre M."/>
        </authorList>
    </citation>
    <scope>NUCLEOTIDE SEQUENCE</scope>
    <source>
        <strain evidence="15">AF72</strain>
    </source>
</reference>
<dbReference type="GO" id="GO:0034707">
    <property type="term" value="C:chloride channel complex"/>
    <property type="evidence" value="ECO:0007669"/>
    <property type="project" value="UniProtKB-UniRule"/>
</dbReference>
<comment type="caution">
    <text evidence="13">Lacks conserved residue(s) required for the propagation of feature annotation.</text>
</comment>
<keyword evidence="4" id="KW-1003">Cell membrane</keyword>
<keyword evidence="12 13" id="KW-0407">Ion channel</keyword>
<proteinExistence type="inferred from homology"/>
<feature type="transmembrane region" description="Helical" evidence="13">
    <location>
        <begin position="67"/>
        <end position="90"/>
    </location>
</feature>
<comment type="caution">
    <text evidence="15">The sequence shown here is derived from an EMBL/GenBank/DDBJ whole genome shotgun (WGS) entry which is preliminary data.</text>
</comment>
<feature type="transmembrane region" description="Helical" evidence="13">
    <location>
        <begin position="420"/>
        <end position="445"/>
    </location>
</feature>
<evidence type="ECO:0000256" key="3">
    <source>
        <dbReference type="ARBA" id="ARBA00022448"/>
    </source>
</evidence>
<evidence type="ECO:0000256" key="13">
    <source>
        <dbReference type="RuleBase" id="RU361114"/>
    </source>
</evidence>
<comment type="similarity">
    <text evidence="2 13">Belongs to the tweety family.</text>
</comment>
<keyword evidence="16" id="KW-1185">Reference proteome</keyword>
<dbReference type="PANTHER" id="PTHR12424">
    <property type="entry name" value="TWEETY-RELATED"/>
    <property type="match status" value="1"/>
</dbReference>
<organism evidence="15 16">
    <name type="scientific">Mesorhabditis spiculigera</name>
    <dbReference type="NCBI Taxonomy" id="96644"/>
    <lineage>
        <taxon>Eukaryota</taxon>
        <taxon>Metazoa</taxon>
        <taxon>Ecdysozoa</taxon>
        <taxon>Nematoda</taxon>
        <taxon>Chromadorea</taxon>
        <taxon>Rhabditida</taxon>
        <taxon>Rhabditina</taxon>
        <taxon>Rhabditomorpha</taxon>
        <taxon>Rhabditoidea</taxon>
        <taxon>Rhabditidae</taxon>
        <taxon>Mesorhabditinae</taxon>
        <taxon>Mesorhabditis</taxon>
    </lineage>
</organism>
<dbReference type="EMBL" id="CATQJA010002665">
    <property type="protein sequence ID" value="CAJ0583199.1"/>
    <property type="molecule type" value="Genomic_DNA"/>
</dbReference>
<keyword evidence="3 13" id="KW-0813">Transport</keyword>
<evidence type="ECO:0000313" key="16">
    <source>
        <dbReference type="Proteomes" id="UP001177023"/>
    </source>
</evidence>
<feature type="region of interest" description="Disordered" evidence="14">
    <location>
        <begin position="488"/>
        <end position="534"/>
    </location>
</feature>
<accession>A0AA36D8S0</accession>
<keyword evidence="9 13" id="KW-0869">Chloride channel</keyword>
<evidence type="ECO:0000256" key="7">
    <source>
        <dbReference type="ARBA" id="ARBA00023065"/>
    </source>
</evidence>
<evidence type="ECO:0000313" key="15">
    <source>
        <dbReference type="EMBL" id="CAJ0583199.1"/>
    </source>
</evidence>
<evidence type="ECO:0000256" key="5">
    <source>
        <dbReference type="ARBA" id="ARBA00022692"/>
    </source>
</evidence>
<comment type="function">
    <text evidence="13">Probable chloride channel.</text>
</comment>
<keyword evidence="6 13" id="KW-1133">Transmembrane helix</keyword>
<dbReference type="InterPro" id="IPR006990">
    <property type="entry name" value="Tweety"/>
</dbReference>
<gene>
    <name evidence="15" type="ORF">MSPICULIGERA_LOCUS21292</name>
</gene>
<dbReference type="Proteomes" id="UP001177023">
    <property type="component" value="Unassembled WGS sequence"/>
</dbReference>
<dbReference type="AlphaFoldDB" id="A0AA36D8S0"/>
<evidence type="ECO:0000256" key="6">
    <source>
        <dbReference type="ARBA" id="ARBA00022989"/>
    </source>
</evidence>
<evidence type="ECO:0000256" key="4">
    <source>
        <dbReference type="ARBA" id="ARBA00022475"/>
    </source>
</evidence>
<dbReference type="PANTHER" id="PTHR12424:SF8">
    <property type="entry name" value="PROTEIN TWEETY"/>
    <property type="match status" value="1"/>
</dbReference>
<evidence type="ECO:0000256" key="1">
    <source>
        <dbReference type="ARBA" id="ARBA00004651"/>
    </source>
</evidence>
<evidence type="ECO:0000256" key="8">
    <source>
        <dbReference type="ARBA" id="ARBA00023136"/>
    </source>
</evidence>
<dbReference type="Pfam" id="PF04906">
    <property type="entry name" value="Tweety"/>
    <property type="match status" value="1"/>
</dbReference>
<keyword evidence="11 13" id="KW-0868">Chloride</keyword>
<evidence type="ECO:0000256" key="9">
    <source>
        <dbReference type="ARBA" id="ARBA00023173"/>
    </source>
</evidence>
<keyword evidence="7 13" id="KW-0406">Ion transport</keyword>
<feature type="compositionally biased region" description="Low complexity" evidence="14">
    <location>
        <begin position="498"/>
        <end position="511"/>
    </location>
</feature>
<feature type="transmembrane region" description="Helical" evidence="13">
    <location>
        <begin position="6"/>
        <end position="22"/>
    </location>
</feature>
<name>A0AA36D8S0_9BILA</name>
<sequence>MDALEKAGFAFFILITWLFQKMELHSPMVVKYILDVFSYIPHFNFHFKRVKPIFNLDFRGDYIESLILLSALCGAILILLLCTLATIWICQCCRRHDATVKSRRKVKRLSTALFVISVFCFVFLGFTLFANDQINRSVSTSLNGLDDVTRSLTLARSQGAGLNTTCGNATNHIKDLIDVVDRKRKEKGVNQTLITAIDGMMTNISDSMEDTMEMLRQLDTSFVDIAFLNKAREYGERIELERWLLLVIVQSVLLCVLFAGVISFCRQSKKGAVIFSSLGIVVFVVVWLLTAFVLPATVGLSDFCTNGDDYIQKNVNQKLIDTLKYYHECKAAPTHDNTPPVLGFKNITDNLNYIQSTKTKLDSLLDAAFNRSEEVANVSALISTDTSASLVGYGALQSSLACYQYKIDVNAMHKGVCDSAMIGAGLLLITLVLLGMMLFILLIVVSKTWHLFTRLPSDYVEVDEDDPFFPRQNDSNIPVDIYGTHVFNPRTRERTDPSTGTTSANTNGTSADEATQPLWRGPSAPVNGTYPRNVLGDYGNYNHDRYELH</sequence>
<feature type="transmembrane region" description="Helical" evidence="13">
    <location>
        <begin position="243"/>
        <end position="265"/>
    </location>
</feature>
<evidence type="ECO:0000256" key="14">
    <source>
        <dbReference type="SAM" id="MobiDB-lite"/>
    </source>
</evidence>
<protein>
    <recommendedName>
        <fullName evidence="13">Protein tweety homolog</fullName>
    </recommendedName>
</protein>
<keyword evidence="10" id="KW-0325">Glycoprotein</keyword>
<dbReference type="GO" id="GO:0005229">
    <property type="term" value="F:intracellularly calcium-gated chloride channel activity"/>
    <property type="evidence" value="ECO:0007669"/>
    <property type="project" value="TreeGrafter"/>
</dbReference>
<evidence type="ECO:0000256" key="12">
    <source>
        <dbReference type="ARBA" id="ARBA00023303"/>
    </source>
</evidence>
<feature type="non-terminal residue" evidence="15">
    <location>
        <position position="1"/>
    </location>
</feature>
<evidence type="ECO:0000256" key="2">
    <source>
        <dbReference type="ARBA" id="ARBA00009849"/>
    </source>
</evidence>
<keyword evidence="8 13" id="KW-0472">Membrane</keyword>
<feature type="transmembrane region" description="Helical" evidence="13">
    <location>
        <begin position="111"/>
        <end position="130"/>
    </location>
</feature>